<dbReference type="Gramene" id="FCD_00005552-RA">
    <property type="protein sequence ID" value="FCD_00005552-RA:cds"/>
    <property type="gene ID" value="FCD_00005552"/>
</dbReference>
<dbReference type="EMBL" id="BTGU01000006">
    <property type="protein sequence ID" value="GMN37027.1"/>
    <property type="molecule type" value="Genomic_DNA"/>
</dbReference>
<protein>
    <recommendedName>
        <fullName evidence="3">NADH dehydrogenase subunit 10</fullName>
    </recommendedName>
</protein>
<keyword evidence="2" id="KW-1185">Reference proteome</keyword>
<comment type="caution">
    <text evidence="1">The sequence shown here is derived from an EMBL/GenBank/DDBJ whole genome shotgun (WGS) entry which is preliminary data.</text>
</comment>
<dbReference type="Proteomes" id="UP001187192">
    <property type="component" value="Unassembled WGS sequence"/>
</dbReference>
<dbReference type="AlphaFoldDB" id="A0AA87ZN29"/>
<dbReference type="SUPFAM" id="SSF56770">
    <property type="entry name" value="HydA/Nqo6-like"/>
    <property type="match status" value="1"/>
</dbReference>
<reference evidence="1" key="1">
    <citation type="submission" date="2023-07" db="EMBL/GenBank/DDBJ databases">
        <title>draft genome sequence of fig (Ficus carica).</title>
        <authorList>
            <person name="Takahashi T."/>
            <person name="Nishimura K."/>
        </authorList>
    </citation>
    <scope>NUCLEOTIDE SEQUENCE</scope>
</reference>
<proteinExistence type="predicted"/>
<accession>A0AA87ZN29</accession>
<dbReference type="Gene3D" id="3.40.50.12280">
    <property type="match status" value="1"/>
</dbReference>
<evidence type="ECO:0008006" key="3">
    <source>
        <dbReference type="Google" id="ProtNLM"/>
    </source>
</evidence>
<evidence type="ECO:0000313" key="1">
    <source>
        <dbReference type="EMBL" id="GMN37027.1"/>
    </source>
</evidence>
<name>A0AA87ZN29_FICCA</name>
<evidence type="ECO:0000313" key="2">
    <source>
        <dbReference type="Proteomes" id="UP001187192"/>
    </source>
</evidence>
<organism evidence="1 2">
    <name type="scientific">Ficus carica</name>
    <name type="common">Common fig</name>
    <dbReference type="NCBI Taxonomy" id="3494"/>
    <lineage>
        <taxon>Eukaryota</taxon>
        <taxon>Viridiplantae</taxon>
        <taxon>Streptophyta</taxon>
        <taxon>Embryophyta</taxon>
        <taxon>Tracheophyta</taxon>
        <taxon>Spermatophyta</taxon>
        <taxon>Magnoliopsida</taxon>
        <taxon>eudicotyledons</taxon>
        <taxon>Gunneridae</taxon>
        <taxon>Pentapetalae</taxon>
        <taxon>rosids</taxon>
        <taxon>fabids</taxon>
        <taxon>Rosales</taxon>
        <taxon>Moraceae</taxon>
        <taxon>Ficeae</taxon>
        <taxon>Ficus</taxon>
    </lineage>
</organism>
<gene>
    <name evidence="1" type="ORF">TIFTF001_006475</name>
</gene>
<sequence length="74" mass="8528">MIKCRSHVGWCEWGAAQMEEGTITTYTLWSEDVIGLVPVDNYVPGCPPMAEALLYGILQALQKKIKRRKDFFHW</sequence>